<dbReference type="Gramene" id="Kaladp0037s0483.1.v1.1">
    <property type="protein sequence ID" value="Kaladp0037s0483.1.v1.1"/>
    <property type="gene ID" value="Kaladp0037s0483.v1.1"/>
</dbReference>
<evidence type="ECO:0000256" key="1">
    <source>
        <dbReference type="SAM" id="MobiDB-lite"/>
    </source>
</evidence>
<proteinExistence type="predicted"/>
<name>A0A7N0THZ7_KALFE</name>
<keyword evidence="4" id="KW-1185">Reference proteome</keyword>
<reference evidence="3" key="1">
    <citation type="submission" date="2021-01" db="UniProtKB">
        <authorList>
            <consortium name="EnsemblPlants"/>
        </authorList>
    </citation>
    <scope>IDENTIFICATION</scope>
</reference>
<sequence>MKPWRIHSSSASSLSVWKTPPTTSSRARCEFDGPYYEEEIEEMKATASTTMFIDFSHVMRYNDFLHQTISDEYLEFEPYLRSACRDFGWNICMLKRISKWTSARKNLQASERIVSAKIHDVALSASVPASICASSGFIYKCNSQ</sequence>
<dbReference type="Proteomes" id="UP000594263">
    <property type="component" value="Unplaced"/>
</dbReference>
<evidence type="ECO:0000313" key="3">
    <source>
        <dbReference type="EnsemblPlants" id="Kaladp0037s0483.1.v1.1"/>
    </source>
</evidence>
<feature type="domain" description="MCM N-terminal" evidence="2">
    <location>
        <begin position="32"/>
        <end position="88"/>
    </location>
</feature>
<feature type="compositionally biased region" description="Polar residues" evidence="1">
    <location>
        <begin position="7"/>
        <end position="24"/>
    </location>
</feature>
<protein>
    <recommendedName>
        <fullName evidence="2">MCM N-terminal domain-containing protein</fullName>
    </recommendedName>
</protein>
<feature type="region of interest" description="Disordered" evidence="1">
    <location>
        <begin position="1"/>
        <end position="24"/>
    </location>
</feature>
<accession>A0A7N0THZ7</accession>
<dbReference type="InterPro" id="IPR027925">
    <property type="entry name" value="MCM_N"/>
</dbReference>
<evidence type="ECO:0000313" key="4">
    <source>
        <dbReference type="Proteomes" id="UP000594263"/>
    </source>
</evidence>
<dbReference type="EnsemblPlants" id="Kaladp0037s0483.1.v1.1">
    <property type="protein sequence ID" value="Kaladp0037s0483.1.v1.1"/>
    <property type="gene ID" value="Kaladp0037s0483.v1.1"/>
</dbReference>
<organism evidence="3 4">
    <name type="scientific">Kalanchoe fedtschenkoi</name>
    <name type="common">Lavender scallops</name>
    <name type="synonym">South American air plant</name>
    <dbReference type="NCBI Taxonomy" id="63787"/>
    <lineage>
        <taxon>Eukaryota</taxon>
        <taxon>Viridiplantae</taxon>
        <taxon>Streptophyta</taxon>
        <taxon>Embryophyta</taxon>
        <taxon>Tracheophyta</taxon>
        <taxon>Spermatophyta</taxon>
        <taxon>Magnoliopsida</taxon>
        <taxon>eudicotyledons</taxon>
        <taxon>Gunneridae</taxon>
        <taxon>Pentapetalae</taxon>
        <taxon>Saxifragales</taxon>
        <taxon>Crassulaceae</taxon>
        <taxon>Kalanchoe</taxon>
    </lineage>
</organism>
<dbReference type="Gene3D" id="3.30.1640.10">
    <property type="entry name" value="mini-chromosome maintenance (MCM) complex, chain A, domain 1"/>
    <property type="match status" value="1"/>
</dbReference>
<dbReference type="Pfam" id="PF14551">
    <property type="entry name" value="MCM_N"/>
    <property type="match status" value="1"/>
</dbReference>
<evidence type="ECO:0000259" key="2">
    <source>
        <dbReference type="Pfam" id="PF14551"/>
    </source>
</evidence>
<dbReference type="AlphaFoldDB" id="A0A7N0THZ7"/>